<dbReference type="Gene3D" id="3.40.395.10">
    <property type="entry name" value="Adenoviral Proteinase, Chain A"/>
    <property type="match status" value="1"/>
</dbReference>
<dbReference type="SUPFAM" id="SSF54001">
    <property type="entry name" value="Cysteine proteinases"/>
    <property type="match status" value="1"/>
</dbReference>
<evidence type="ECO:0000256" key="1">
    <source>
        <dbReference type="ARBA" id="ARBA00005234"/>
    </source>
</evidence>
<dbReference type="InterPro" id="IPR003653">
    <property type="entry name" value="Peptidase_C48_C"/>
</dbReference>
<sequence>MDYIINMYMGKADELMMIYVPIHIRNHWFFMIVDVWDTSLVYLDSLRSDDAEETALRISMMTEVAHYLGGMLQSASLWKNEETLRPFVGEFEPKIPTNTGQQAPGTMDCGVWVCQWMMNSHLWLDYSLEDINEATRMSIVVELVTSKHNPLAKVVADRAVNFWDQEMLRHHKEGMRRKGRRASPST</sequence>
<evidence type="ECO:0000256" key="2">
    <source>
        <dbReference type="ARBA" id="ARBA00022670"/>
    </source>
</evidence>
<evidence type="ECO:0000259" key="5">
    <source>
        <dbReference type="PROSITE" id="PS50600"/>
    </source>
</evidence>
<keyword evidence="2" id="KW-0645">Protease</keyword>
<comment type="caution">
    <text evidence="6">The sequence shown here is derived from an EMBL/GenBank/DDBJ whole genome shotgun (WGS) entry which is preliminary data.</text>
</comment>
<evidence type="ECO:0000313" key="7">
    <source>
        <dbReference type="Proteomes" id="UP001341840"/>
    </source>
</evidence>
<evidence type="ECO:0000256" key="4">
    <source>
        <dbReference type="ARBA" id="ARBA00022807"/>
    </source>
</evidence>
<name>A0ABU6QIZ8_9FABA</name>
<dbReference type="InterPro" id="IPR038765">
    <property type="entry name" value="Papain-like_cys_pep_sf"/>
</dbReference>
<feature type="domain" description="Ubiquitin-like protease family profile" evidence="5">
    <location>
        <begin position="1"/>
        <end position="120"/>
    </location>
</feature>
<keyword evidence="3" id="KW-0378">Hydrolase</keyword>
<organism evidence="6 7">
    <name type="scientific">Stylosanthes scabra</name>
    <dbReference type="NCBI Taxonomy" id="79078"/>
    <lineage>
        <taxon>Eukaryota</taxon>
        <taxon>Viridiplantae</taxon>
        <taxon>Streptophyta</taxon>
        <taxon>Embryophyta</taxon>
        <taxon>Tracheophyta</taxon>
        <taxon>Spermatophyta</taxon>
        <taxon>Magnoliopsida</taxon>
        <taxon>eudicotyledons</taxon>
        <taxon>Gunneridae</taxon>
        <taxon>Pentapetalae</taxon>
        <taxon>rosids</taxon>
        <taxon>fabids</taxon>
        <taxon>Fabales</taxon>
        <taxon>Fabaceae</taxon>
        <taxon>Papilionoideae</taxon>
        <taxon>50 kb inversion clade</taxon>
        <taxon>dalbergioids sensu lato</taxon>
        <taxon>Dalbergieae</taxon>
        <taxon>Pterocarpus clade</taxon>
        <taxon>Stylosanthes</taxon>
    </lineage>
</organism>
<accession>A0ABU6QIZ8</accession>
<dbReference type="PANTHER" id="PTHR12606:SF1">
    <property type="entry name" value="UBIQUITIN-LIKE-SPECIFIC PROTEASE 1A"/>
    <property type="match status" value="1"/>
</dbReference>
<keyword evidence="7" id="KW-1185">Reference proteome</keyword>
<comment type="similarity">
    <text evidence="1">Belongs to the peptidase C48 family.</text>
</comment>
<evidence type="ECO:0000313" key="6">
    <source>
        <dbReference type="EMBL" id="MED6111869.1"/>
    </source>
</evidence>
<gene>
    <name evidence="6" type="ORF">PIB30_056308</name>
</gene>
<keyword evidence="4" id="KW-0788">Thiol protease</keyword>
<protein>
    <recommendedName>
        <fullName evidence="5">Ubiquitin-like protease family profile domain-containing protein</fullName>
    </recommendedName>
</protein>
<dbReference type="EMBL" id="JASCZI010000449">
    <property type="protein sequence ID" value="MED6111869.1"/>
    <property type="molecule type" value="Genomic_DNA"/>
</dbReference>
<dbReference type="PANTHER" id="PTHR12606">
    <property type="entry name" value="SENTRIN/SUMO-SPECIFIC PROTEASE"/>
    <property type="match status" value="1"/>
</dbReference>
<dbReference type="Pfam" id="PF02902">
    <property type="entry name" value="Peptidase_C48"/>
    <property type="match status" value="1"/>
</dbReference>
<dbReference type="PROSITE" id="PS50600">
    <property type="entry name" value="ULP_PROTEASE"/>
    <property type="match status" value="1"/>
</dbReference>
<proteinExistence type="inferred from homology"/>
<reference evidence="6 7" key="1">
    <citation type="journal article" date="2023" name="Plants (Basel)">
        <title>Bridging the Gap: Combining Genomics and Transcriptomics Approaches to Understand Stylosanthes scabra, an Orphan Legume from the Brazilian Caatinga.</title>
        <authorList>
            <person name="Ferreira-Neto J.R.C."/>
            <person name="da Silva M.D."/>
            <person name="Binneck E."/>
            <person name="de Melo N.F."/>
            <person name="da Silva R.H."/>
            <person name="de Melo A.L.T.M."/>
            <person name="Pandolfi V."/>
            <person name="Bustamante F.O."/>
            <person name="Brasileiro-Vidal A.C."/>
            <person name="Benko-Iseppon A.M."/>
        </authorList>
    </citation>
    <scope>NUCLEOTIDE SEQUENCE [LARGE SCALE GENOMIC DNA]</scope>
    <source>
        <tissue evidence="6">Leaves</tissue>
    </source>
</reference>
<evidence type="ECO:0000256" key="3">
    <source>
        <dbReference type="ARBA" id="ARBA00022801"/>
    </source>
</evidence>
<dbReference type="Proteomes" id="UP001341840">
    <property type="component" value="Unassembled WGS sequence"/>
</dbReference>